<keyword evidence="2" id="KW-1133">Transmembrane helix</keyword>
<dbReference type="Proteomes" id="UP000315783">
    <property type="component" value="Unassembled WGS sequence"/>
</dbReference>
<dbReference type="EMBL" id="SPUK01000019">
    <property type="protein sequence ID" value="TQV91511.1"/>
    <property type="molecule type" value="Genomic_DNA"/>
</dbReference>
<accession>A0A545UPX3</accession>
<reference evidence="3 4" key="1">
    <citation type="journal article" date="2019" name="Appl. Microbiol. Biotechnol.">
        <title>Genome sequence of Isaria javanica and comparative genome analysis insights into family S53 peptidase evolution in fungal entomopathogens.</title>
        <authorList>
            <person name="Lin R."/>
            <person name="Zhang X."/>
            <person name="Xin B."/>
            <person name="Zou M."/>
            <person name="Gao Y."/>
            <person name="Qin F."/>
            <person name="Hu Q."/>
            <person name="Xie B."/>
            <person name="Cheng X."/>
        </authorList>
    </citation>
    <scope>NUCLEOTIDE SEQUENCE [LARGE SCALE GENOMIC DNA]</scope>
    <source>
        <strain evidence="3 4">IJ1G</strain>
    </source>
</reference>
<feature type="region of interest" description="Disordered" evidence="1">
    <location>
        <begin position="106"/>
        <end position="126"/>
    </location>
</feature>
<sequence>MGMGSGCHDGPCCVHSSVCYVAALRTHPLPKVARLCGRQHFFVVVLVLLLPLVLFVICPLDEQAVLRGHLSIQLPIRRPKSPLSMDTGGREGRDQKKYGIKTTWEKQTRQETAKTHPHPNIQWHPGRYRYLEPDGTNWAGLARCTPEGPAPPCSSSGGSWGWEGRETGGGATDQVLQAVQGETWRTGPSVLSRRPGEPTNPHPQLPRNPGCYRSLARPRLSFLFAHSWAGGGALGGLALSDRRLVTIYKFPPSKSARMSSPSVVSLVLALWDGRAGRFS</sequence>
<evidence type="ECO:0000313" key="4">
    <source>
        <dbReference type="Proteomes" id="UP000315783"/>
    </source>
</evidence>
<gene>
    <name evidence="3" type="ORF">IF1G_10010</name>
</gene>
<dbReference type="AlphaFoldDB" id="A0A545UPX3"/>
<organism evidence="3 4">
    <name type="scientific">Cordyceps javanica</name>
    <dbReference type="NCBI Taxonomy" id="43265"/>
    <lineage>
        <taxon>Eukaryota</taxon>
        <taxon>Fungi</taxon>
        <taxon>Dikarya</taxon>
        <taxon>Ascomycota</taxon>
        <taxon>Pezizomycotina</taxon>
        <taxon>Sordariomycetes</taxon>
        <taxon>Hypocreomycetidae</taxon>
        <taxon>Hypocreales</taxon>
        <taxon>Cordycipitaceae</taxon>
        <taxon>Cordyceps</taxon>
    </lineage>
</organism>
<feature type="transmembrane region" description="Helical" evidence="2">
    <location>
        <begin position="40"/>
        <end position="60"/>
    </location>
</feature>
<name>A0A545UPX3_9HYPO</name>
<keyword evidence="4" id="KW-1185">Reference proteome</keyword>
<proteinExistence type="predicted"/>
<feature type="region of interest" description="Disordered" evidence="1">
    <location>
        <begin position="149"/>
        <end position="209"/>
    </location>
</feature>
<comment type="caution">
    <text evidence="3">The sequence shown here is derived from an EMBL/GenBank/DDBJ whole genome shotgun (WGS) entry which is preliminary data.</text>
</comment>
<evidence type="ECO:0000256" key="2">
    <source>
        <dbReference type="SAM" id="Phobius"/>
    </source>
</evidence>
<keyword evidence="2" id="KW-0472">Membrane</keyword>
<keyword evidence="2" id="KW-0812">Transmembrane</keyword>
<protein>
    <submittedName>
        <fullName evidence="3">Uncharacterized protein</fullName>
    </submittedName>
</protein>
<evidence type="ECO:0000256" key="1">
    <source>
        <dbReference type="SAM" id="MobiDB-lite"/>
    </source>
</evidence>
<evidence type="ECO:0000313" key="3">
    <source>
        <dbReference type="EMBL" id="TQV91511.1"/>
    </source>
</evidence>